<dbReference type="InterPro" id="IPR002051">
    <property type="entry name" value="Haem_Oase"/>
</dbReference>
<evidence type="ECO:0000313" key="9">
    <source>
        <dbReference type="Proteomes" id="UP000014760"/>
    </source>
</evidence>
<keyword evidence="6" id="KW-0812">Transmembrane</keyword>
<keyword evidence="3 5" id="KW-0408">Iron</keyword>
<dbReference type="PANTHER" id="PTHR10720:SF0">
    <property type="entry name" value="HEME OXYGENASE"/>
    <property type="match status" value="1"/>
</dbReference>
<evidence type="ECO:0000313" key="8">
    <source>
        <dbReference type="EnsemblMetazoa" id="CapteP26888"/>
    </source>
</evidence>
<dbReference type="CDD" id="cd19165">
    <property type="entry name" value="HemeO"/>
    <property type="match status" value="1"/>
</dbReference>
<dbReference type="EnsemblMetazoa" id="CapteT26888">
    <property type="protein sequence ID" value="CapteP26888"/>
    <property type="gene ID" value="CapteG26888"/>
</dbReference>
<dbReference type="EMBL" id="AMQN01000747">
    <property type="status" value="NOT_ANNOTATED_CDS"/>
    <property type="molecule type" value="Genomic_DNA"/>
</dbReference>
<dbReference type="InterPro" id="IPR016053">
    <property type="entry name" value="Haem_Oase-like"/>
</dbReference>
<dbReference type="InterPro" id="IPR016084">
    <property type="entry name" value="Haem_Oase-like_multi-hlx"/>
</dbReference>
<evidence type="ECO:0000256" key="3">
    <source>
        <dbReference type="ARBA" id="ARBA00023004"/>
    </source>
</evidence>
<keyword evidence="9" id="KW-1185">Reference proteome</keyword>
<feature type="transmembrane region" description="Helical" evidence="6">
    <location>
        <begin position="219"/>
        <end position="237"/>
    </location>
</feature>
<dbReference type="EMBL" id="KB295062">
    <property type="protein sequence ID" value="ELU13716.1"/>
    <property type="molecule type" value="Genomic_DNA"/>
</dbReference>
<dbReference type="OrthoDB" id="652091at2759"/>
<reference evidence="9" key="1">
    <citation type="submission" date="2012-12" db="EMBL/GenBank/DDBJ databases">
        <authorList>
            <person name="Hellsten U."/>
            <person name="Grimwood J."/>
            <person name="Chapman J.A."/>
            <person name="Shapiro H."/>
            <person name="Aerts A."/>
            <person name="Otillar R.P."/>
            <person name="Terry A.Y."/>
            <person name="Boore J.L."/>
            <person name="Simakov O."/>
            <person name="Marletaz F."/>
            <person name="Cho S.-J."/>
            <person name="Edsinger-Gonzales E."/>
            <person name="Havlak P."/>
            <person name="Kuo D.-H."/>
            <person name="Larsson T."/>
            <person name="Lv J."/>
            <person name="Arendt D."/>
            <person name="Savage R."/>
            <person name="Osoegawa K."/>
            <person name="de Jong P."/>
            <person name="Lindberg D.R."/>
            <person name="Seaver E.C."/>
            <person name="Weisblat D.A."/>
            <person name="Putnam N.H."/>
            <person name="Grigoriev I.V."/>
            <person name="Rokhsar D.S."/>
        </authorList>
    </citation>
    <scope>NUCLEOTIDE SEQUENCE</scope>
    <source>
        <strain evidence="9">I ESC-2004</strain>
    </source>
</reference>
<proteinExistence type="predicted"/>
<evidence type="ECO:0000256" key="4">
    <source>
        <dbReference type="PIRSR" id="PIRSR000343-1"/>
    </source>
</evidence>
<dbReference type="Proteomes" id="UP000014760">
    <property type="component" value="Unassembled WGS sequence"/>
</dbReference>
<gene>
    <name evidence="7" type="ORF">CAPTEDRAFT_26888</name>
</gene>
<keyword evidence="6" id="KW-0472">Membrane</keyword>
<reference evidence="7 9" key="2">
    <citation type="journal article" date="2013" name="Nature">
        <title>Insights into bilaterian evolution from three spiralian genomes.</title>
        <authorList>
            <person name="Simakov O."/>
            <person name="Marletaz F."/>
            <person name="Cho S.J."/>
            <person name="Edsinger-Gonzales E."/>
            <person name="Havlak P."/>
            <person name="Hellsten U."/>
            <person name="Kuo D.H."/>
            <person name="Larsson T."/>
            <person name="Lv J."/>
            <person name="Arendt D."/>
            <person name="Savage R."/>
            <person name="Osoegawa K."/>
            <person name="de Jong P."/>
            <person name="Grimwood J."/>
            <person name="Chapman J.A."/>
            <person name="Shapiro H."/>
            <person name="Aerts A."/>
            <person name="Otillar R.P."/>
            <person name="Terry A.Y."/>
            <person name="Boore J.L."/>
            <person name="Grigoriev I.V."/>
            <person name="Lindberg D.R."/>
            <person name="Seaver E.C."/>
            <person name="Weisblat D.A."/>
            <person name="Putnam N.H."/>
            <person name="Rokhsar D.S."/>
        </authorList>
    </citation>
    <scope>NUCLEOTIDE SEQUENCE</scope>
    <source>
        <strain evidence="7 9">I ESC-2004</strain>
    </source>
</reference>
<feature type="binding site" description="axial binding residue" evidence="5">
    <location>
        <position position="15"/>
    </location>
    <ligand>
        <name>heme b</name>
        <dbReference type="ChEBI" id="CHEBI:60344"/>
    </ligand>
    <ligandPart>
        <name>Fe</name>
        <dbReference type="ChEBI" id="CHEBI:18248"/>
    </ligandPart>
</feature>
<dbReference type="AlphaFoldDB" id="R7VBP9"/>
<feature type="transmembrane region" description="Helical" evidence="6">
    <location>
        <begin position="119"/>
        <end position="139"/>
    </location>
</feature>
<dbReference type="STRING" id="283909.R7VBP9"/>
<evidence type="ECO:0008006" key="10">
    <source>
        <dbReference type="Google" id="ProtNLM"/>
    </source>
</evidence>
<dbReference type="SUPFAM" id="SSF48613">
    <property type="entry name" value="Heme oxygenase-like"/>
    <property type="match status" value="1"/>
</dbReference>
<protein>
    <recommendedName>
        <fullName evidence="10">Heme oxygenase</fullName>
    </recommendedName>
</protein>
<evidence type="ECO:0000256" key="5">
    <source>
        <dbReference type="PIRSR" id="PIRSR000343-2"/>
    </source>
</evidence>
<evidence type="ECO:0000256" key="2">
    <source>
        <dbReference type="ARBA" id="ARBA00022723"/>
    </source>
</evidence>
<accession>R7VBP9</accession>
<feature type="non-terminal residue" evidence="7">
    <location>
        <position position="1"/>
    </location>
</feature>
<evidence type="ECO:0000256" key="1">
    <source>
        <dbReference type="ARBA" id="ARBA00022617"/>
    </source>
</evidence>
<evidence type="ECO:0000313" key="7">
    <source>
        <dbReference type="EMBL" id="ELU13716.1"/>
    </source>
</evidence>
<dbReference type="PRINTS" id="PR00088">
    <property type="entry name" value="HAEMOXYGNASE"/>
</dbReference>
<dbReference type="OMA" id="HYLGENW"/>
<dbReference type="FunCoup" id="R7VBP9">
    <property type="interactions" value="381"/>
</dbReference>
<dbReference type="GO" id="GO:0006788">
    <property type="term" value="P:heme oxidation"/>
    <property type="evidence" value="ECO:0007669"/>
    <property type="project" value="InterPro"/>
</dbReference>
<keyword evidence="6" id="KW-1133">Transmembrane helix</keyword>
<evidence type="ECO:0000256" key="6">
    <source>
        <dbReference type="SAM" id="Phobius"/>
    </source>
</evidence>
<dbReference type="PIRSF" id="PIRSF000343">
    <property type="entry name" value="Haem_Oase"/>
    <property type="match status" value="1"/>
</dbReference>
<name>R7VBP9_CAPTE</name>
<keyword evidence="1 4" id="KW-0349">Heme</keyword>
<dbReference type="GO" id="GO:0004392">
    <property type="term" value="F:heme oxygenase (decyclizing) activity"/>
    <property type="evidence" value="ECO:0007669"/>
    <property type="project" value="InterPro"/>
</dbReference>
<dbReference type="PANTHER" id="PTHR10720">
    <property type="entry name" value="HEME OXYGENASE"/>
    <property type="match status" value="1"/>
</dbReference>
<dbReference type="GO" id="GO:0046872">
    <property type="term" value="F:metal ion binding"/>
    <property type="evidence" value="ECO:0007669"/>
    <property type="project" value="UniProtKB-KW"/>
</dbReference>
<dbReference type="Gene3D" id="1.20.910.10">
    <property type="entry name" value="Heme oxygenase-like"/>
    <property type="match status" value="1"/>
</dbReference>
<dbReference type="HOGENOM" id="CLU_057050_3_0_1"/>
<feature type="binding site" evidence="4">
    <location>
        <position position="8"/>
    </location>
    <ligand>
        <name>heme b</name>
        <dbReference type="ChEBI" id="CHEBI:60344"/>
    </ligand>
</feature>
<organism evidence="7">
    <name type="scientific">Capitella teleta</name>
    <name type="common">Polychaete worm</name>
    <dbReference type="NCBI Taxonomy" id="283909"/>
    <lineage>
        <taxon>Eukaryota</taxon>
        <taxon>Metazoa</taxon>
        <taxon>Spiralia</taxon>
        <taxon>Lophotrochozoa</taxon>
        <taxon>Annelida</taxon>
        <taxon>Polychaeta</taxon>
        <taxon>Sedentaria</taxon>
        <taxon>Scolecida</taxon>
        <taxon>Capitellidae</taxon>
        <taxon>Capitella</taxon>
    </lineage>
</organism>
<keyword evidence="2 5" id="KW-0479">Metal-binding</keyword>
<dbReference type="Pfam" id="PF01126">
    <property type="entry name" value="Heme_oxygenase"/>
    <property type="match status" value="1"/>
</dbReference>
<reference evidence="8" key="3">
    <citation type="submission" date="2015-06" db="UniProtKB">
        <authorList>
            <consortium name="EnsemblMetazoa"/>
        </authorList>
    </citation>
    <scope>IDENTIFICATION</scope>
</reference>
<sequence>ISFCSELKQKTQVIHDKSDKLVNWKLAVALTDTKLYGAVLADFYYVFKTIEDCVQRCGHVQHPIISPLADATVGLHRAEAFEQDVSFYLGSDWRGHVQPSLPAKEYCDRIMEISEKTPILLIAYVHSMYLAILAGGQIIKKIIRRSLGLVGNDGLAIFEFSESEESRLKLKKILMDCINQLPLDREEKEEILVEKRRVFAMNNAIANNVQPTAKSFSRIIKIVLIIIIVFLIIGTVIM</sequence>
<feature type="non-terminal residue" evidence="7">
    <location>
        <position position="238"/>
    </location>
</feature>